<dbReference type="PRINTS" id="PR00081">
    <property type="entry name" value="GDHRDH"/>
</dbReference>
<comment type="caution">
    <text evidence="1">The sequence shown here is derived from an EMBL/GenBank/DDBJ whole genome shotgun (WGS) entry which is preliminary data.</text>
</comment>
<keyword evidence="2" id="KW-1185">Reference proteome</keyword>
<dbReference type="Gene3D" id="3.40.50.720">
    <property type="entry name" value="NAD(P)-binding Rossmann-like Domain"/>
    <property type="match status" value="1"/>
</dbReference>
<sequence length="253" mass="27876">MEHNGNALVIGVSDGIGREVFRQLVESERYKTVIGVSRQVRQQAGGDISSFVKGAQLIQLDYGDESVVADFCQAQQSAGQFTRVICCCGVLHGQSRDGTDLQPEKRLEDMSADKLSAYFSTNTILPALWLRYLLPLVTGHKPADISFCSARVGSIQDNRLGGWYGYRASKAALNMLVKTAQVEYQRRAKNVAFICYHPGTVDTSLSKPFQGNVQPDKLFTSEFSVGRLLGLLASVCPEKGPYFIDWDGKAIPW</sequence>
<evidence type="ECO:0000313" key="1">
    <source>
        <dbReference type="EMBL" id="GAC34839.1"/>
    </source>
</evidence>
<dbReference type="PANTHER" id="PTHR45458:SF1">
    <property type="entry name" value="SHORT CHAIN DEHYDROGENASE"/>
    <property type="match status" value="1"/>
</dbReference>
<proteinExistence type="predicted"/>
<dbReference type="STRING" id="1129793.GPLA_3960"/>
<name>K6YQ46_9ALTE</name>
<dbReference type="EMBL" id="BAER01000118">
    <property type="protein sequence ID" value="GAC34839.1"/>
    <property type="molecule type" value="Genomic_DNA"/>
</dbReference>
<evidence type="ECO:0000313" key="2">
    <source>
        <dbReference type="Proteomes" id="UP000006322"/>
    </source>
</evidence>
<dbReference type="SUPFAM" id="SSF51735">
    <property type="entry name" value="NAD(P)-binding Rossmann-fold domains"/>
    <property type="match status" value="1"/>
</dbReference>
<dbReference type="Pfam" id="PF00106">
    <property type="entry name" value="adh_short"/>
    <property type="match status" value="1"/>
</dbReference>
<accession>K6YQ46</accession>
<reference evidence="2" key="1">
    <citation type="journal article" date="2014" name="Environ. Microbiol.">
        <title>Comparative genomics of the marine bacterial genus Glaciecola reveals the high degree of genomic diversity and genomic characteristic for cold adaptation.</title>
        <authorList>
            <person name="Qin Q.L."/>
            <person name="Xie B.B."/>
            <person name="Yu Y."/>
            <person name="Shu Y.L."/>
            <person name="Rong J.C."/>
            <person name="Zhang Y.J."/>
            <person name="Zhao D.L."/>
            <person name="Chen X.L."/>
            <person name="Zhang X.Y."/>
            <person name="Chen B."/>
            <person name="Zhou B.C."/>
            <person name="Zhang Y.Z."/>
        </authorList>
    </citation>
    <scope>NUCLEOTIDE SEQUENCE [LARGE SCALE GENOMIC DNA]</scope>
    <source>
        <strain evidence="2">LMG 21857</strain>
    </source>
</reference>
<dbReference type="InterPro" id="IPR036291">
    <property type="entry name" value="NAD(P)-bd_dom_sf"/>
</dbReference>
<dbReference type="RefSeq" id="WP_007106604.1">
    <property type="nucleotide sequence ID" value="NZ_BAER01000118.1"/>
</dbReference>
<dbReference type="Proteomes" id="UP000006322">
    <property type="component" value="Unassembled WGS sequence"/>
</dbReference>
<dbReference type="InterPro" id="IPR002347">
    <property type="entry name" value="SDR_fam"/>
</dbReference>
<dbReference type="OrthoDB" id="9785826at2"/>
<organism evidence="1 2">
    <name type="scientific">Paraglaciecola polaris LMG 21857</name>
    <dbReference type="NCBI Taxonomy" id="1129793"/>
    <lineage>
        <taxon>Bacteria</taxon>
        <taxon>Pseudomonadati</taxon>
        <taxon>Pseudomonadota</taxon>
        <taxon>Gammaproteobacteria</taxon>
        <taxon>Alteromonadales</taxon>
        <taxon>Alteromonadaceae</taxon>
        <taxon>Paraglaciecola</taxon>
    </lineage>
</organism>
<protein>
    <submittedName>
        <fullName evidence="1">Oxidoreductase, short-chain dehydrogenase/reductase family protein</fullName>
    </submittedName>
</protein>
<dbReference type="InterPro" id="IPR052184">
    <property type="entry name" value="SDR_enzymes"/>
</dbReference>
<dbReference type="AlphaFoldDB" id="K6YQ46"/>
<dbReference type="PANTHER" id="PTHR45458">
    <property type="entry name" value="SHORT-CHAIN DEHYDROGENASE/REDUCTASE SDR"/>
    <property type="match status" value="1"/>
</dbReference>
<dbReference type="GO" id="GO:0016616">
    <property type="term" value="F:oxidoreductase activity, acting on the CH-OH group of donors, NAD or NADP as acceptor"/>
    <property type="evidence" value="ECO:0007669"/>
    <property type="project" value="TreeGrafter"/>
</dbReference>
<gene>
    <name evidence="1" type="ORF">GPLA_3960</name>
</gene>